<keyword evidence="5 7" id="KW-1133">Transmembrane helix</keyword>
<dbReference type="InterPro" id="IPR035906">
    <property type="entry name" value="MetI-like_sf"/>
</dbReference>
<dbReference type="Proteomes" id="UP000886050">
    <property type="component" value="Unassembled WGS sequence"/>
</dbReference>
<evidence type="ECO:0000256" key="5">
    <source>
        <dbReference type="ARBA" id="ARBA00022989"/>
    </source>
</evidence>
<evidence type="ECO:0000313" key="9">
    <source>
        <dbReference type="EMBL" id="HHF53505.1"/>
    </source>
</evidence>
<proteinExistence type="inferred from homology"/>
<dbReference type="CDD" id="cd06261">
    <property type="entry name" value="TM_PBP2"/>
    <property type="match status" value="1"/>
</dbReference>
<feature type="transmembrane region" description="Helical" evidence="7">
    <location>
        <begin position="242"/>
        <end position="260"/>
    </location>
</feature>
<feature type="transmembrane region" description="Helical" evidence="7">
    <location>
        <begin position="9"/>
        <end position="31"/>
    </location>
</feature>
<organism evidence="9">
    <name type="scientific">candidate division WOR-3 bacterium</name>
    <dbReference type="NCBI Taxonomy" id="2052148"/>
    <lineage>
        <taxon>Bacteria</taxon>
        <taxon>Bacteria division WOR-3</taxon>
    </lineage>
</organism>
<dbReference type="InterPro" id="IPR050901">
    <property type="entry name" value="BP-dep_ABC_trans_perm"/>
</dbReference>
<feature type="transmembrane region" description="Helical" evidence="7">
    <location>
        <begin position="106"/>
        <end position="124"/>
    </location>
</feature>
<sequence length="275" mass="30603">MKEVYVKKILIVIGSVFFTLFVLIPVIWMLFVSFTRDLGFLQGGGVNLTLSNYINIISNKNLHMLDYLKNSIIISTITSFLVIFITGFGAYAITRFNFPGKFTIPLMMLAISIFPQISIAGYLFKIESNLRLINTYPALIFPYTAWTAPLALWILISYFSQIPRELDEAALVDGASRKNILLKIIFPLSTPGLISAFLIVFIACINELLFALLLTTDYRAQTISVGITLFQGLHGEIPWGELMASASLVTVPLIILTLFLQKYIISGLTRGGVKG</sequence>
<dbReference type="AlphaFoldDB" id="A0A7V5LTP1"/>
<evidence type="ECO:0000256" key="3">
    <source>
        <dbReference type="ARBA" id="ARBA00022475"/>
    </source>
</evidence>
<dbReference type="PANTHER" id="PTHR32243">
    <property type="entry name" value="MALTOSE TRANSPORT SYSTEM PERMEASE-RELATED"/>
    <property type="match status" value="1"/>
</dbReference>
<dbReference type="EMBL" id="DRTX01000209">
    <property type="protein sequence ID" value="HHF53505.1"/>
    <property type="molecule type" value="Genomic_DNA"/>
</dbReference>
<dbReference type="PANTHER" id="PTHR32243:SF18">
    <property type="entry name" value="INNER MEMBRANE ABC TRANSPORTER PERMEASE PROTEIN YCJP"/>
    <property type="match status" value="1"/>
</dbReference>
<evidence type="ECO:0000256" key="2">
    <source>
        <dbReference type="ARBA" id="ARBA00022448"/>
    </source>
</evidence>
<feature type="transmembrane region" description="Helical" evidence="7">
    <location>
        <begin position="180"/>
        <end position="203"/>
    </location>
</feature>
<dbReference type="InterPro" id="IPR000515">
    <property type="entry name" value="MetI-like"/>
</dbReference>
<keyword evidence="2 7" id="KW-0813">Transport</keyword>
<accession>A0A7V5LTP1</accession>
<feature type="transmembrane region" description="Helical" evidence="7">
    <location>
        <begin position="72"/>
        <end position="94"/>
    </location>
</feature>
<evidence type="ECO:0000256" key="7">
    <source>
        <dbReference type="RuleBase" id="RU363032"/>
    </source>
</evidence>
<dbReference type="PROSITE" id="PS50928">
    <property type="entry name" value="ABC_TM1"/>
    <property type="match status" value="1"/>
</dbReference>
<protein>
    <submittedName>
        <fullName evidence="9">Carbohydrate ABC transporter permease</fullName>
    </submittedName>
</protein>
<evidence type="ECO:0000256" key="1">
    <source>
        <dbReference type="ARBA" id="ARBA00004651"/>
    </source>
</evidence>
<reference evidence="9" key="1">
    <citation type="journal article" date="2020" name="mSystems">
        <title>Genome- and Community-Level Interaction Insights into Carbon Utilization and Element Cycling Functions of Hydrothermarchaeota in Hydrothermal Sediment.</title>
        <authorList>
            <person name="Zhou Z."/>
            <person name="Liu Y."/>
            <person name="Xu W."/>
            <person name="Pan J."/>
            <person name="Luo Z.H."/>
            <person name="Li M."/>
        </authorList>
    </citation>
    <scope>NUCLEOTIDE SEQUENCE [LARGE SCALE GENOMIC DNA]</scope>
    <source>
        <strain evidence="9">HyVt-96</strain>
    </source>
</reference>
<gene>
    <name evidence="9" type="ORF">ENL43_03990</name>
</gene>
<dbReference type="SUPFAM" id="SSF161098">
    <property type="entry name" value="MetI-like"/>
    <property type="match status" value="1"/>
</dbReference>
<comment type="similarity">
    <text evidence="7">Belongs to the binding-protein-dependent transport system permease family.</text>
</comment>
<dbReference type="GO" id="GO:0055085">
    <property type="term" value="P:transmembrane transport"/>
    <property type="evidence" value="ECO:0007669"/>
    <property type="project" value="InterPro"/>
</dbReference>
<comment type="subcellular location">
    <subcellularLocation>
        <location evidence="1 7">Cell membrane</location>
        <topology evidence="1 7">Multi-pass membrane protein</topology>
    </subcellularLocation>
</comment>
<keyword evidence="3" id="KW-1003">Cell membrane</keyword>
<name>A0A7V5LTP1_UNCW3</name>
<keyword evidence="4 7" id="KW-0812">Transmembrane</keyword>
<comment type="caution">
    <text evidence="9">The sequence shown here is derived from an EMBL/GenBank/DDBJ whole genome shotgun (WGS) entry which is preliminary data.</text>
</comment>
<evidence type="ECO:0000256" key="6">
    <source>
        <dbReference type="ARBA" id="ARBA00023136"/>
    </source>
</evidence>
<evidence type="ECO:0000256" key="4">
    <source>
        <dbReference type="ARBA" id="ARBA00022692"/>
    </source>
</evidence>
<dbReference type="GO" id="GO:0005886">
    <property type="term" value="C:plasma membrane"/>
    <property type="evidence" value="ECO:0007669"/>
    <property type="project" value="UniProtKB-SubCell"/>
</dbReference>
<dbReference type="Gene3D" id="1.10.3720.10">
    <property type="entry name" value="MetI-like"/>
    <property type="match status" value="1"/>
</dbReference>
<feature type="transmembrane region" description="Helical" evidence="7">
    <location>
        <begin position="136"/>
        <end position="159"/>
    </location>
</feature>
<evidence type="ECO:0000259" key="8">
    <source>
        <dbReference type="PROSITE" id="PS50928"/>
    </source>
</evidence>
<feature type="domain" description="ABC transmembrane type-1" evidence="8">
    <location>
        <begin position="68"/>
        <end position="260"/>
    </location>
</feature>
<keyword evidence="6 7" id="KW-0472">Membrane</keyword>
<dbReference type="Pfam" id="PF00528">
    <property type="entry name" value="BPD_transp_1"/>
    <property type="match status" value="1"/>
</dbReference>